<feature type="region of interest" description="Disordered" evidence="2">
    <location>
        <begin position="150"/>
        <end position="214"/>
    </location>
</feature>
<feature type="region of interest" description="Disordered" evidence="2">
    <location>
        <begin position="83"/>
        <end position="125"/>
    </location>
</feature>
<name>A0A0K9NSQ3_ZOSMR</name>
<evidence type="ECO:0000259" key="3">
    <source>
        <dbReference type="Pfam" id="PF04782"/>
    </source>
</evidence>
<comment type="caution">
    <text evidence="5">The sequence shown here is derived from an EMBL/GenBank/DDBJ whole genome shotgun (WGS) entry which is preliminary data.</text>
</comment>
<gene>
    <name evidence="5" type="ORF">ZOSMA_66G00290</name>
</gene>
<proteinExistence type="predicted"/>
<dbReference type="PANTHER" id="PTHR21450:SF9">
    <property type="entry name" value="BZIP DOMAIN CLASS TRANSCRIPTION FACTOR (DUF630 AND DUF632)-RELATED"/>
    <property type="match status" value="1"/>
</dbReference>
<reference evidence="6" key="1">
    <citation type="journal article" date="2016" name="Nature">
        <title>The genome of the seagrass Zostera marina reveals angiosperm adaptation to the sea.</title>
        <authorList>
            <person name="Olsen J.L."/>
            <person name="Rouze P."/>
            <person name="Verhelst B."/>
            <person name="Lin Y.-C."/>
            <person name="Bayer T."/>
            <person name="Collen J."/>
            <person name="Dattolo E."/>
            <person name="De Paoli E."/>
            <person name="Dittami S."/>
            <person name="Maumus F."/>
            <person name="Michel G."/>
            <person name="Kersting A."/>
            <person name="Lauritano C."/>
            <person name="Lohaus R."/>
            <person name="Toepel M."/>
            <person name="Tonon T."/>
            <person name="Vanneste K."/>
            <person name="Amirebrahimi M."/>
            <person name="Brakel J."/>
            <person name="Bostroem C."/>
            <person name="Chovatia M."/>
            <person name="Grimwood J."/>
            <person name="Jenkins J.W."/>
            <person name="Jueterbock A."/>
            <person name="Mraz A."/>
            <person name="Stam W.T."/>
            <person name="Tice H."/>
            <person name="Bornberg-Bauer E."/>
            <person name="Green P.J."/>
            <person name="Pearson G.A."/>
            <person name="Procaccini G."/>
            <person name="Duarte C.M."/>
            <person name="Schmutz J."/>
            <person name="Reusch T.B.H."/>
            <person name="Van de Peer Y."/>
        </authorList>
    </citation>
    <scope>NUCLEOTIDE SEQUENCE [LARGE SCALE GENOMIC DNA]</scope>
    <source>
        <strain evidence="6">cv. Finnish</strain>
    </source>
</reference>
<dbReference type="AlphaFoldDB" id="A0A0K9NSQ3"/>
<dbReference type="PANTHER" id="PTHR21450">
    <property type="entry name" value="PROTEIN ALTERED PHOSPHATE STARVATION RESPONSE 1"/>
    <property type="match status" value="1"/>
</dbReference>
<evidence type="ECO:0000256" key="2">
    <source>
        <dbReference type="SAM" id="MobiDB-lite"/>
    </source>
</evidence>
<feature type="compositionally biased region" description="Basic and acidic residues" evidence="2">
    <location>
        <begin position="150"/>
        <end position="160"/>
    </location>
</feature>
<dbReference type="Proteomes" id="UP000036987">
    <property type="component" value="Unassembled WGS sequence"/>
</dbReference>
<evidence type="ECO:0008006" key="7">
    <source>
        <dbReference type="Google" id="ProtNLM"/>
    </source>
</evidence>
<dbReference type="OrthoDB" id="1919226at2759"/>
<protein>
    <recommendedName>
        <fullName evidence="7">DUF632 domain-containing protein</fullName>
    </recommendedName>
</protein>
<evidence type="ECO:0000259" key="4">
    <source>
        <dbReference type="Pfam" id="PF04783"/>
    </source>
</evidence>
<keyword evidence="6" id="KW-1185">Reference proteome</keyword>
<feature type="domain" description="DUF630" evidence="4">
    <location>
        <begin position="1"/>
        <end position="56"/>
    </location>
</feature>
<dbReference type="OMA" id="ICALYEW"/>
<evidence type="ECO:0000313" key="6">
    <source>
        <dbReference type="Proteomes" id="UP000036987"/>
    </source>
</evidence>
<organism evidence="5 6">
    <name type="scientific">Zostera marina</name>
    <name type="common">Eelgrass</name>
    <dbReference type="NCBI Taxonomy" id="29655"/>
    <lineage>
        <taxon>Eukaryota</taxon>
        <taxon>Viridiplantae</taxon>
        <taxon>Streptophyta</taxon>
        <taxon>Embryophyta</taxon>
        <taxon>Tracheophyta</taxon>
        <taxon>Spermatophyta</taxon>
        <taxon>Magnoliopsida</taxon>
        <taxon>Liliopsida</taxon>
        <taxon>Zosteraceae</taxon>
        <taxon>Zostera</taxon>
    </lineage>
</organism>
<feature type="domain" description="DUF632" evidence="3">
    <location>
        <begin position="255"/>
        <end position="483"/>
    </location>
</feature>
<accession>A0A0K9NSQ3</accession>
<dbReference type="InterPro" id="IPR006868">
    <property type="entry name" value="DUF630"/>
</dbReference>
<feature type="coiled-coil region" evidence="1">
    <location>
        <begin position="499"/>
        <end position="556"/>
    </location>
</feature>
<evidence type="ECO:0000256" key="1">
    <source>
        <dbReference type="SAM" id="Coils"/>
    </source>
</evidence>
<dbReference type="EMBL" id="LFYR01001757">
    <property type="protein sequence ID" value="KMZ59608.1"/>
    <property type="molecule type" value="Genomic_DNA"/>
</dbReference>
<dbReference type="Pfam" id="PF04783">
    <property type="entry name" value="DUF630"/>
    <property type="match status" value="1"/>
</dbReference>
<feature type="compositionally biased region" description="Polar residues" evidence="2">
    <location>
        <begin position="112"/>
        <end position="125"/>
    </location>
</feature>
<dbReference type="InterPro" id="IPR006867">
    <property type="entry name" value="DUF632"/>
</dbReference>
<feature type="compositionally biased region" description="Acidic residues" evidence="2">
    <location>
        <begin position="161"/>
        <end position="171"/>
    </location>
</feature>
<keyword evidence="1" id="KW-0175">Coiled coil</keyword>
<evidence type="ECO:0000313" key="5">
    <source>
        <dbReference type="EMBL" id="KMZ59608.1"/>
    </source>
</evidence>
<sequence length="601" mass="68200">MGCTASQLMDEVTVSRCKQRRSFMKKAVQARHHLAAAHSDYLRSLRNTGSAFTNFSDFLSLSIVHSHQFSSPVFLRSFQSPPISTNTTDTVSSPLQTNNKGEEGKSAFAPSTPMSKRTSQSSSSVWNWEEYYPPSPPGSDFFDGLNERREKEHVDHHLPVPEEDDDSEEEVGSFFDRYSRTTGSSKMTSPSSSEFLNMRRAKATPPPVSESKGEEAGMMRAAFGYRNLKEITEALEENFVKAASAGRGVLGLLNANHCSTLERLLAWEKKLFKEVKAREELKLKHGKKLSQLHSQEHTGKNVDKLNKTKASVNRMQSLILVTSQAVSATSSAIIGVRDGEFRPEIFQLCSGFYEMWRSMKQSHEIQNHIVQQAVHRLVLHSDNSGHLRDYSTSDMHRQATCDLESALADWHSSFTQMVKFHKDYIRALHAWLELTQIQVTNLPIDTSDSSLLVSLCEEWRQILDRLPDTVAAESIGSFKNMIHSISVKQAEEMKIKKRMETYSKEVERKTLSMRRIENKLRRQYSNFSDTPTDDPLKESKLEIASCKRKVEDEMARYRKAVKVSREVSMNNIQTGLPGIFQSIQAFSDLSTDAFQKLNTFK</sequence>
<dbReference type="Pfam" id="PF04782">
    <property type="entry name" value="DUF632"/>
    <property type="match status" value="1"/>
</dbReference>
<feature type="compositionally biased region" description="Low complexity" evidence="2">
    <location>
        <begin position="181"/>
        <end position="193"/>
    </location>
</feature>
<feature type="compositionally biased region" description="Polar residues" evidence="2">
    <location>
        <begin position="83"/>
        <end position="99"/>
    </location>
</feature>